<dbReference type="OrthoDB" id="5522346at2"/>
<dbReference type="EMBL" id="CP042912">
    <property type="protein sequence ID" value="QEG20647.1"/>
    <property type="molecule type" value="Genomic_DNA"/>
</dbReference>
<gene>
    <name evidence="1" type="ORF">MFFC18_04970</name>
</gene>
<dbReference type="KEGG" id="mff:MFFC18_04970"/>
<evidence type="ECO:0000313" key="2">
    <source>
        <dbReference type="Proteomes" id="UP000322214"/>
    </source>
</evidence>
<accession>A0A5B9P2A8</accession>
<dbReference type="AlphaFoldDB" id="A0A5B9P2A8"/>
<dbReference type="STRING" id="980251.GCA_001642875_02318"/>
<sequence length="205" mass="22167">MPRTLSFNFGGSQVDFEMHKVDRTRLYGFKETLVLDEDGEPCELNTLAEDGKTLIGKGGTGIGYVDADGNWVEKADLTAVDLAGNKIVPVPSSFAAPIELGQRADSEDFLNHNIRLIYRLESEELDEKLAAELSEGAIFKFPYSFRGGLEADAGFLLHNEAGEIFFLVGDASSVEYVGLQQAAPTAAETTGDDASADDLMDFGMI</sequence>
<dbReference type="Proteomes" id="UP000322214">
    <property type="component" value="Chromosome"/>
</dbReference>
<name>A0A5B9P2A8_9BACT</name>
<reference evidence="1 2" key="1">
    <citation type="submission" date="2019-08" db="EMBL/GenBank/DDBJ databases">
        <title>Deep-cultivation of Planctomycetes and their phenomic and genomic characterization uncovers novel biology.</title>
        <authorList>
            <person name="Wiegand S."/>
            <person name="Jogler M."/>
            <person name="Boedeker C."/>
            <person name="Pinto D."/>
            <person name="Vollmers J."/>
            <person name="Rivas-Marin E."/>
            <person name="Kohn T."/>
            <person name="Peeters S.H."/>
            <person name="Heuer A."/>
            <person name="Rast P."/>
            <person name="Oberbeckmann S."/>
            <person name="Bunk B."/>
            <person name="Jeske O."/>
            <person name="Meyerdierks A."/>
            <person name="Storesund J.E."/>
            <person name="Kallscheuer N."/>
            <person name="Luecker S."/>
            <person name="Lage O.M."/>
            <person name="Pohl T."/>
            <person name="Merkel B.J."/>
            <person name="Hornburger P."/>
            <person name="Mueller R.-W."/>
            <person name="Bruemmer F."/>
            <person name="Labrenz M."/>
            <person name="Spormann A.M."/>
            <person name="Op den Camp H."/>
            <person name="Overmann J."/>
            <person name="Amann R."/>
            <person name="Jetten M.S.M."/>
            <person name="Mascher T."/>
            <person name="Medema M.H."/>
            <person name="Devos D.P."/>
            <person name="Kaster A.-K."/>
            <person name="Ovreas L."/>
            <person name="Rohde M."/>
            <person name="Galperin M.Y."/>
            <person name="Jogler C."/>
        </authorList>
    </citation>
    <scope>NUCLEOTIDE SEQUENCE [LARGE SCALE GENOMIC DNA]</scope>
    <source>
        <strain evidence="1 2">FC18</strain>
    </source>
</reference>
<proteinExistence type="predicted"/>
<protein>
    <submittedName>
        <fullName evidence="1">Uncharacterized protein</fullName>
    </submittedName>
</protein>
<keyword evidence="2" id="KW-1185">Reference proteome</keyword>
<evidence type="ECO:0000313" key="1">
    <source>
        <dbReference type="EMBL" id="QEG20647.1"/>
    </source>
</evidence>
<dbReference type="RefSeq" id="WP_075084743.1">
    <property type="nucleotide sequence ID" value="NZ_CP042912.1"/>
</dbReference>
<organism evidence="1 2">
    <name type="scientific">Mariniblastus fucicola</name>
    <dbReference type="NCBI Taxonomy" id="980251"/>
    <lineage>
        <taxon>Bacteria</taxon>
        <taxon>Pseudomonadati</taxon>
        <taxon>Planctomycetota</taxon>
        <taxon>Planctomycetia</taxon>
        <taxon>Pirellulales</taxon>
        <taxon>Pirellulaceae</taxon>
        <taxon>Mariniblastus</taxon>
    </lineage>
</organism>